<feature type="transmembrane region" description="Helical" evidence="1">
    <location>
        <begin position="384"/>
        <end position="401"/>
    </location>
</feature>
<feature type="transmembrane region" description="Helical" evidence="1">
    <location>
        <begin position="355"/>
        <end position="372"/>
    </location>
</feature>
<keyword evidence="1" id="KW-0812">Transmembrane</keyword>
<reference evidence="3" key="2">
    <citation type="submission" date="2021-09" db="EMBL/GenBank/DDBJ databases">
        <authorList>
            <person name="Gilroy R."/>
        </authorList>
    </citation>
    <scope>NUCLEOTIDE SEQUENCE</scope>
    <source>
        <strain evidence="3">CHK175-13533</strain>
    </source>
</reference>
<dbReference type="AlphaFoldDB" id="A0A9D2VG54"/>
<feature type="transmembrane region" description="Helical" evidence="1">
    <location>
        <begin position="20"/>
        <end position="41"/>
    </location>
</feature>
<feature type="transmembrane region" description="Helical" evidence="1">
    <location>
        <begin position="245"/>
        <end position="264"/>
    </location>
</feature>
<dbReference type="Pfam" id="PF09925">
    <property type="entry name" value="DUF2157"/>
    <property type="match status" value="1"/>
</dbReference>
<feature type="transmembrane region" description="Helical" evidence="1">
    <location>
        <begin position="195"/>
        <end position="213"/>
    </location>
</feature>
<dbReference type="EMBL" id="DYTQ01000059">
    <property type="protein sequence ID" value="HJH23910.1"/>
    <property type="molecule type" value="Genomic_DNA"/>
</dbReference>
<protein>
    <submittedName>
        <fullName evidence="3">GDYXXLXY domain-containing protein</fullName>
    </submittedName>
</protein>
<feature type="transmembrane region" description="Helical" evidence="1">
    <location>
        <begin position="270"/>
        <end position="289"/>
    </location>
</feature>
<feature type="transmembrane region" description="Helical" evidence="1">
    <location>
        <begin position="84"/>
        <end position="104"/>
    </location>
</feature>
<gene>
    <name evidence="3" type="ORF">K8U84_05075</name>
</gene>
<name>A0A9D2VG54_9BURK</name>
<comment type="caution">
    <text evidence="3">The sequence shown here is derived from an EMBL/GenBank/DDBJ whole genome shotgun (WGS) entry which is preliminary data.</text>
</comment>
<feature type="transmembrane region" description="Helical" evidence="1">
    <location>
        <begin position="407"/>
        <end position="424"/>
    </location>
</feature>
<feature type="transmembrane region" description="Helical" evidence="1">
    <location>
        <begin position="606"/>
        <end position="625"/>
    </location>
</feature>
<proteinExistence type="predicted"/>
<feature type="transmembrane region" description="Helical" evidence="1">
    <location>
        <begin position="486"/>
        <end position="505"/>
    </location>
</feature>
<feature type="transmembrane region" description="Helical" evidence="1">
    <location>
        <begin position="219"/>
        <end position="238"/>
    </location>
</feature>
<evidence type="ECO:0000313" key="3">
    <source>
        <dbReference type="EMBL" id="HJH23910.1"/>
    </source>
</evidence>
<organism evidence="3 4">
    <name type="scientific">Paenalcaligenes hominis</name>
    <dbReference type="NCBI Taxonomy" id="643674"/>
    <lineage>
        <taxon>Bacteria</taxon>
        <taxon>Pseudomonadati</taxon>
        <taxon>Pseudomonadota</taxon>
        <taxon>Betaproteobacteria</taxon>
        <taxon>Burkholderiales</taxon>
        <taxon>Alcaligenaceae</taxon>
        <taxon>Paenalcaligenes</taxon>
    </lineage>
</organism>
<feature type="transmembrane region" description="Helical" evidence="1">
    <location>
        <begin position="324"/>
        <end position="349"/>
    </location>
</feature>
<sequence>MQVKGLNPSILGLPSWSQFLQRSAMIVATLLLGSALIMAVAANWLSWPKAGRVALLEVTVAVFVLSAGWLAWRRPEPYRSAYSLSSLIHVLAAISVGGLLALIGQSYQTGADPWQLFALWALLLVPWAFGLGSLFIILLVMLLTNLALFLYMDETYGLNWYRWYAVHWVGFFFVLLNLFWLGVSRIFSPRMDDPHQLIFRLSLLLVVGSTVVWCMTQNSYRWEFLTVATLLWGVSSYLSRQRRALWSLALFYSAFFVSFLGWLIETFTQSDWVLELLFLPMLILAGVLIRDLRQQWQHSLAQNTESASQDESLVSLLKRGREPWFLRGFVLLAQAIVVVLFAWLLLGAWSIDPTLLAYGFIPVAFVVMGVLLRRPQAAVWLRDLPLFLYLSCCVFMGLVLVENPSSTVFWVVAFSLLSAMLYGVSQDNYLVRLSCAVAIWGFALYGLMWYLDLVWWGQDAIIFWLLVSAWVLCSVALLLQPAWLPAVQSLWWATLFWLILSIFSIEAVAPGFNQAVAWWVPVCVGLSLYRTQSTLFCVMVMAASAVLSVYWLPQAPMANLALSLWVISYVWKQNRLFWFALVLFAAALGLHYYQLSLPLTVKAWDLARGGALLAIGAGVLVFNVRSEQAGQAETPAAPTLTPSRWSTWFLYGGWLLIMAVTVTDVVRKEQLLAKGETVILALAPVDPRSLMQGDYMALRFALSDQVSEVLMLENEDVTATRVVAYVQPYPQAAAQLVGLENPLNGDVWTWDAAQSTWVRSTSTEHLPEQAVPLRLQYQYGNWLPNGVDAWFFPEGKAEIYEDARFGVFKVNKQADALLYELLDEQAQPF</sequence>
<feature type="transmembrane region" description="Helical" evidence="1">
    <location>
        <begin position="116"/>
        <end position="143"/>
    </location>
</feature>
<evidence type="ECO:0000256" key="1">
    <source>
        <dbReference type="SAM" id="Phobius"/>
    </source>
</evidence>
<evidence type="ECO:0000313" key="4">
    <source>
        <dbReference type="Proteomes" id="UP000700248"/>
    </source>
</evidence>
<dbReference type="InterPro" id="IPR025833">
    <property type="entry name" value="GDYXXLXY"/>
</dbReference>
<feature type="transmembrane region" description="Helical" evidence="1">
    <location>
        <begin position="429"/>
        <end position="449"/>
    </location>
</feature>
<dbReference type="RefSeq" id="WP_276830595.1">
    <property type="nucleotide sequence ID" value="NZ_DYTQ01000059.1"/>
</dbReference>
<reference evidence="3" key="1">
    <citation type="journal article" date="2021" name="PeerJ">
        <title>Extensive microbial diversity within the chicken gut microbiome revealed by metagenomics and culture.</title>
        <authorList>
            <person name="Gilroy R."/>
            <person name="Ravi A."/>
            <person name="Getino M."/>
            <person name="Pursley I."/>
            <person name="Horton D.L."/>
            <person name="Alikhan N.F."/>
            <person name="Baker D."/>
            <person name="Gharbi K."/>
            <person name="Hall N."/>
            <person name="Watson M."/>
            <person name="Adriaenssens E.M."/>
            <person name="Foster-Nyarko E."/>
            <person name="Jarju S."/>
            <person name="Secka A."/>
            <person name="Antonio M."/>
            <person name="Oren A."/>
            <person name="Chaudhuri R.R."/>
            <person name="La Ragione R."/>
            <person name="Hildebrand F."/>
            <person name="Pallen M.J."/>
        </authorList>
    </citation>
    <scope>NUCLEOTIDE SEQUENCE</scope>
    <source>
        <strain evidence="3">CHK175-13533</strain>
    </source>
</reference>
<keyword evidence="1" id="KW-1133">Transmembrane helix</keyword>
<feature type="domain" description="DUF2157" evidence="2">
    <location>
        <begin position="21"/>
        <end position="134"/>
    </location>
</feature>
<evidence type="ECO:0000259" key="2">
    <source>
        <dbReference type="Pfam" id="PF09925"/>
    </source>
</evidence>
<feature type="transmembrane region" description="Helical" evidence="1">
    <location>
        <begin position="163"/>
        <end position="183"/>
    </location>
</feature>
<dbReference type="InterPro" id="IPR018677">
    <property type="entry name" value="DUF2157"/>
</dbReference>
<accession>A0A9D2VG54</accession>
<keyword evidence="1" id="KW-0472">Membrane</keyword>
<feature type="transmembrane region" description="Helical" evidence="1">
    <location>
        <begin position="461"/>
        <end position="479"/>
    </location>
</feature>
<dbReference type="Pfam" id="PF14345">
    <property type="entry name" value="GDYXXLXY"/>
    <property type="match status" value="1"/>
</dbReference>
<feature type="transmembrane region" description="Helical" evidence="1">
    <location>
        <begin position="53"/>
        <end position="72"/>
    </location>
</feature>
<feature type="transmembrane region" description="Helical" evidence="1">
    <location>
        <begin position="536"/>
        <end position="556"/>
    </location>
</feature>
<feature type="transmembrane region" description="Helical" evidence="1">
    <location>
        <begin position="576"/>
        <end position="594"/>
    </location>
</feature>
<feature type="transmembrane region" description="Helical" evidence="1">
    <location>
        <begin position="645"/>
        <end position="666"/>
    </location>
</feature>
<dbReference type="Proteomes" id="UP000700248">
    <property type="component" value="Unassembled WGS sequence"/>
</dbReference>